<keyword evidence="3" id="KW-1185">Reference proteome</keyword>
<accession>A0ABW5ALB7</accession>
<sequence length="466" mass="50779">MTDGRDPGTDSRNTEKNSGGTQLLLSIQQDGPDYKVHGSQLETVGAKLRGKPHFMVPLTLAALTALLAGTLQVVNWSNTVAVEDAGGATERALKVTQEVTAAIGRRHYATLTFIPSLRDLVQPNGEAHPDTVVWPHPEKNRPSAVGLASEPPGLVAPELFASRADHPGTFQKPIVQRPPQPSDEPIGVASQSPAGSGNPLAPDSPGVAPRPVSNGQTGRGDIPKAVPLSPPYVASATEGVIAVDISPDAAAAMAQSRLEEWEIALKKQRFEAYYASLKEWNESIDQKLTDVHFALDQMIFEDAGQTSKLTHQGFVKFFNTMRGTDQNGRTIAAKRLDCARLPVHANFGEELETIGLTADSLKMRLAGIHFCFMELNTILDEAKSKKRKWTPELYSEIVLRHGKIRELGSELNCLALHRVDYYRAKRERSFINPTSLVWRMLGGVEQDARDHFTNAMSKCSGVTRAS</sequence>
<comment type="caution">
    <text evidence="2">The sequence shown here is derived from an EMBL/GenBank/DDBJ whole genome shotgun (WGS) entry which is preliminary data.</text>
</comment>
<evidence type="ECO:0000313" key="3">
    <source>
        <dbReference type="Proteomes" id="UP001597314"/>
    </source>
</evidence>
<proteinExistence type="predicted"/>
<name>A0ABW5ALB7_9BRAD</name>
<feature type="region of interest" description="Disordered" evidence="1">
    <location>
        <begin position="1"/>
        <end position="20"/>
    </location>
</feature>
<organism evidence="2 3">
    <name type="scientific">Rhodoplanes azumiensis</name>
    <dbReference type="NCBI Taxonomy" id="1897628"/>
    <lineage>
        <taxon>Bacteria</taxon>
        <taxon>Pseudomonadati</taxon>
        <taxon>Pseudomonadota</taxon>
        <taxon>Alphaproteobacteria</taxon>
        <taxon>Hyphomicrobiales</taxon>
        <taxon>Nitrobacteraceae</taxon>
        <taxon>Rhodoplanes</taxon>
    </lineage>
</organism>
<evidence type="ECO:0000313" key="2">
    <source>
        <dbReference type="EMBL" id="MFD2182887.1"/>
    </source>
</evidence>
<feature type="region of interest" description="Disordered" evidence="1">
    <location>
        <begin position="129"/>
        <end position="148"/>
    </location>
</feature>
<protein>
    <submittedName>
        <fullName evidence="2">Uncharacterized protein</fullName>
    </submittedName>
</protein>
<feature type="region of interest" description="Disordered" evidence="1">
    <location>
        <begin position="168"/>
        <end position="226"/>
    </location>
</feature>
<reference evidence="3" key="1">
    <citation type="journal article" date="2019" name="Int. J. Syst. Evol. Microbiol.">
        <title>The Global Catalogue of Microorganisms (GCM) 10K type strain sequencing project: providing services to taxonomists for standard genome sequencing and annotation.</title>
        <authorList>
            <consortium name="The Broad Institute Genomics Platform"/>
            <consortium name="The Broad Institute Genome Sequencing Center for Infectious Disease"/>
            <person name="Wu L."/>
            <person name="Ma J."/>
        </authorList>
    </citation>
    <scope>NUCLEOTIDE SEQUENCE [LARGE SCALE GENOMIC DNA]</scope>
    <source>
        <strain evidence="3">CGMCC 1.6774</strain>
    </source>
</reference>
<dbReference type="RefSeq" id="WP_378478058.1">
    <property type="nucleotide sequence ID" value="NZ_JBHUIW010000012.1"/>
</dbReference>
<feature type="compositionally biased region" description="Basic and acidic residues" evidence="1">
    <location>
        <begin position="1"/>
        <end position="15"/>
    </location>
</feature>
<dbReference type="EMBL" id="JBHUIW010000012">
    <property type="protein sequence ID" value="MFD2182887.1"/>
    <property type="molecule type" value="Genomic_DNA"/>
</dbReference>
<dbReference type="Proteomes" id="UP001597314">
    <property type="component" value="Unassembled WGS sequence"/>
</dbReference>
<gene>
    <name evidence="2" type="ORF">ACFSOX_12055</name>
</gene>
<evidence type="ECO:0000256" key="1">
    <source>
        <dbReference type="SAM" id="MobiDB-lite"/>
    </source>
</evidence>